<reference evidence="2 3" key="1">
    <citation type="submission" date="2024-04" db="EMBL/GenBank/DDBJ databases">
        <title>Flavobacterium sp. DGU11 16S ribosomal RNA gene Genome sequencing and assembly.</title>
        <authorList>
            <person name="Park S."/>
        </authorList>
    </citation>
    <scope>NUCLEOTIDE SEQUENCE [LARGE SCALE GENOMIC DNA]</scope>
    <source>
        <strain evidence="2 3">DGU11</strain>
    </source>
</reference>
<evidence type="ECO:0000313" key="3">
    <source>
        <dbReference type="Proteomes" id="UP001464555"/>
    </source>
</evidence>
<accession>A0ABU9I0F7</accession>
<sequence length="259" mass="30365">MKTIITCLFFVVTCLSLSFQKFGKSGVAYYNTIAATDTLLWYTELCDHTGTFDKSKYTKKQLQDTYKLWYSNRSLLLSTRDLETDPEKYNSFDSKGQLKLLKKEYAAKKKELKNLALVKGNIWEELRQNRLKNLDEWYELSTINLEAHSNPQILLNNRFSKYCPEYAEVLVSNDTLKLMECWGRLMSKQENRNFSEASFNKYTNTLSPESRLAHARSYILAYGWHNCAIRQINHEIPNVNYQGEFEKLFISVETECDEP</sequence>
<dbReference type="EMBL" id="JBBYHR010000010">
    <property type="protein sequence ID" value="MEL1245911.1"/>
    <property type="molecule type" value="Genomic_DNA"/>
</dbReference>
<keyword evidence="3" id="KW-1185">Reference proteome</keyword>
<evidence type="ECO:0000256" key="1">
    <source>
        <dbReference type="SAM" id="SignalP"/>
    </source>
</evidence>
<dbReference type="RefSeq" id="WP_341698208.1">
    <property type="nucleotide sequence ID" value="NZ_JBBYHR010000010.1"/>
</dbReference>
<evidence type="ECO:0000313" key="2">
    <source>
        <dbReference type="EMBL" id="MEL1245911.1"/>
    </source>
</evidence>
<comment type="caution">
    <text evidence="2">The sequence shown here is derived from an EMBL/GenBank/DDBJ whole genome shotgun (WGS) entry which is preliminary data.</text>
</comment>
<proteinExistence type="predicted"/>
<protein>
    <submittedName>
        <fullName evidence="2">Uncharacterized protein</fullName>
    </submittedName>
</protein>
<organism evidence="2 3">
    <name type="scientific">Flavobacterium arundinis</name>
    <dbReference type="NCBI Taxonomy" id="3139143"/>
    <lineage>
        <taxon>Bacteria</taxon>
        <taxon>Pseudomonadati</taxon>
        <taxon>Bacteroidota</taxon>
        <taxon>Flavobacteriia</taxon>
        <taxon>Flavobacteriales</taxon>
        <taxon>Flavobacteriaceae</taxon>
        <taxon>Flavobacterium</taxon>
    </lineage>
</organism>
<gene>
    <name evidence="2" type="ORF">AAEO56_16675</name>
</gene>
<feature type="chain" id="PRO_5046159858" evidence="1">
    <location>
        <begin position="24"/>
        <end position="259"/>
    </location>
</feature>
<dbReference type="Proteomes" id="UP001464555">
    <property type="component" value="Unassembled WGS sequence"/>
</dbReference>
<name>A0ABU9I0F7_9FLAO</name>
<keyword evidence="1" id="KW-0732">Signal</keyword>
<feature type="signal peptide" evidence="1">
    <location>
        <begin position="1"/>
        <end position="23"/>
    </location>
</feature>